<feature type="region of interest" description="Disordered" evidence="1">
    <location>
        <begin position="1"/>
        <end position="33"/>
    </location>
</feature>
<sequence length="127" mass="13816">MHMHHQSPPRAPLQHKERLTAHAEDDTDHLTRDEKVVAIHSALESMGIGRANPVMPANRTTSAELLAMGEARSEGRPMSSSSSKRKAYAKSKATREGSSGSLEILGHFSRQGSSHALQAENPRESLV</sequence>
<reference evidence="2 3" key="1">
    <citation type="submission" date="2011-02" db="EMBL/GenBank/DDBJ databases">
        <title>The Genome Sequence of Sphaeroforma arctica JP610.</title>
        <authorList>
            <consortium name="The Broad Institute Genome Sequencing Platform"/>
            <person name="Russ C."/>
            <person name="Cuomo C."/>
            <person name="Young S.K."/>
            <person name="Zeng Q."/>
            <person name="Gargeya S."/>
            <person name="Alvarado L."/>
            <person name="Berlin A."/>
            <person name="Chapman S.B."/>
            <person name="Chen Z."/>
            <person name="Freedman E."/>
            <person name="Gellesch M."/>
            <person name="Goldberg J."/>
            <person name="Griggs A."/>
            <person name="Gujja S."/>
            <person name="Heilman E."/>
            <person name="Heiman D."/>
            <person name="Howarth C."/>
            <person name="Mehta T."/>
            <person name="Neiman D."/>
            <person name="Pearson M."/>
            <person name="Roberts A."/>
            <person name="Saif S."/>
            <person name="Shea T."/>
            <person name="Shenoy N."/>
            <person name="Sisk P."/>
            <person name="Stolte C."/>
            <person name="Sykes S."/>
            <person name="White J."/>
            <person name="Yandava C."/>
            <person name="Burger G."/>
            <person name="Gray M.W."/>
            <person name="Holland P.W.H."/>
            <person name="King N."/>
            <person name="Lang F.B.F."/>
            <person name="Roger A.J."/>
            <person name="Ruiz-Trillo I."/>
            <person name="Haas B."/>
            <person name="Nusbaum C."/>
            <person name="Birren B."/>
        </authorList>
    </citation>
    <scope>NUCLEOTIDE SEQUENCE [LARGE SCALE GENOMIC DNA]</scope>
    <source>
        <strain evidence="2 3">JP610</strain>
    </source>
</reference>
<dbReference type="Proteomes" id="UP000054560">
    <property type="component" value="Unassembled WGS sequence"/>
</dbReference>
<evidence type="ECO:0000256" key="1">
    <source>
        <dbReference type="SAM" id="MobiDB-lite"/>
    </source>
</evidence>
<evidence type="ECO:0000313" key="3">
    <source>
        <dbReference type="Proteomes" id="UP000054560"/>
    </source>
</evidence>
<gene>
    <name evidence="2" type="ORF">SARC_08820</name>
</gene>
<feature type="region of interest" description="Disordered" evidence="1">
    <location>
        <begin position="70"/>
        <end position="127"/>
    </location>
</feature>
<keyword evidence="3" id="KW-1185">Reference proteome</keyword>
<accession>A0A0L0FQD8</accession>
<dbReference type="GeneID" id="25909324"/>
<dbReference type="AlphaFoldDB" id="A0A0L0FQD8"/>
<organism evidence="2 3">
    <name type="scientific">Sphaeroforma arctica JP610</name>
    <dbReference type="NCBI Taxonomy" id="667725"/>
    <lineage>
        <taxon>Eukaryota</taxon>
        <taxon>Ichthyosporea</taxon>
        <taxon>Ichthyophonida</taxon>
        <taxon>Sphaeroforma</taxon>
    </lineage>
</organism>
<name>A0A0L0FQD8_9EUKA</name>
<protein>
    <submittedName>
        <fullName evidence="2">Uncharacterized protein</fullName>
    </submittedName>
</protein>
<proteinExistence type="predicted"/>
<dbReference type="EMBL" id="KQ242429">
    <property type="protein sequence ID" value="KNC78756.1"/>
    <property type="molecule type" value="Genomic_DNA"/>
</dbReference>
<evidence type="ECO:0000313" key="2">
    <source>
        <dbReference type="EMBL" id="KNC78756.1"/>
    </source>
</evidence>
<feature type="non-terminal residue" evidence="2">
    <location>
        <position position="127"/>
    </location>
</feature>
<dbReference type="RefSeq" id="XP_014152658.1">
    <property type="nucleotide sequence ID" value="XM_014297183.1"/>
</dbReference>
<feature type="compositionally biased region" description="Basic and acidic residues" evidence="1">
    <location>
        <begin position="14"/>
        <end position="33"/>
    </location>
</feature>